<dbReference type="AlphaFoldDB" id="A0AAD5P982"/>
<dbReference type="Proteomes" id="UP001209540">
    <property type="component" value="Unassembled WGS sequence"/>
</dbReference>
<evidence type="ECO:0008006" key="3">
    <source>
        <dbReference type="Google" id="ProtNLM"/>
    </source>
</evidence>
<name>A0AAD5P982_9FUNG</name>
<comment type="caution">
    <text evidence="1">The sequence shown here is derived from an EMBL/GenBank/DDBJ whole genome shotgun (WGS) entry which is preliminary data.</text>
</comment>
<gene>
    <name evidence="1" type="ORF">BDA99DRAFT_527881</name>
</gene>
<sequence>MTITTTATQSQHFLHPLPYDIVNNIVSFLDPKACLECMAVSAIWLNDLSQYDMKHVWGRIRITDESPIYNKRWELCMGNHVKHVKLQFKDTHQQYFAMQMLLDTGCHHIQTVSSYLFYHLLHA</sequence>
<evidence type="ECO:0000313" key="1">
    <source>
        <dbReference type="EMBL" id="KAI9245701.1"/>
    </source>
</evidence>
<reference evidence="1" key="1">
    <citation type="journal article" date="2022" name="IScience">
        <title>Evolution of zygomycete secretomes and the origins of terrestrial fungal ecologies.</title>
        <authorList>
            <person name="Chang Y."/>
            <person name="Wang Y."/>
            <person name="Mondo S."/>
            <person name="Ahrendt S."/>
            <person name="Andreopoulos W."/>
            <person name="Barry K."/>
            <person name="Beard J."/>
            <person name="Benny G.L."/>
            <person name="Blankenship S."/>
            <person name="Bonito G."/>
            <person name="Cuomo C."/>
            <person name="Desiro A."/>
            <person name="Gervers K.A."/>
            <person name="Hundley H."/>
            <person name="Kuo A."/>
            <person name="LaButti K."/>
            <person name="Lang B.F."/>
            <person name="Lipzen A."/>
            <person name="O'Donnell K."/>
            <person name="Pangilinan J."/>
            <person name="Reynolds N."/>
            <person name="Sandor L."/>
            <person name="Smith M.E."/>
            <person name="Tsang A."/>
            <person name="Grigoriev I.V."/>
            <person name="Stajich J.E."/>
            <person name="Spatafora J.W."/>
        </authorList>
    </citation>
    <scope>NUCLEOTIDE SEQUENCE</scope>
    <source>
        <strain evidence="1">RSA 2281</strain>
    </source>
</reference>
<keyword evidence="2" id="KW-1185">Reference proteome</keyword>
<reference evidence="1" key="2">
    <citation type="submission" date="2023-02" db="EMBL/GenBank/DDBJ databases">
        <authorList>
            <consortium name="DOE Joint Genome Institute"/>
            <person name="Mondo S.J."/>
            <person name="Chang Y."/>
            <person name="Wang Y."/>
            <person name="Ahrendt S."/>
            <person name="Andreopoulos W."/>
            <person name="Barry K."/>
            <person name="Beard J."/>
            <person name="Benny G.L."/>
            <person name="Blankenship S."/>
            <person name="Bonito G."/>
            <person name="Cuomo C."/>
            <person name="Desiro A."/>
            <person name="Gervers K.A."/>
            <person name="Hundley H."/>
            <person name="Kuo A."/>
            <person name="LaButti K."/>
            <person name="Lang B.F."/>
            <person name="Lipzen A."/>
            <person name="O'Donnell K."/>
            <person name="Pangilinan J."/>
            <person name="Reynolds N."/>
            <person name="Sandor L."/>
            <person name="Smith M.W."/>
            <person name="Tsang A."/>
            <person name="Grigoriev I.V."/>
            <person name="Stajich J.E."/>
            <person name="Spatafora J.W."/>
        </authorList>
    </citation>
    <scope>NUCLEOTIDE SEQUENCE</scope>
    <source>
        <strain evidence="1">RSA 2281</strain>
    </source>
</reference>
<dbReference type="EMBL" id="JAIXMP010000050">
    <property type="protein sequence ID" value="KAI9245701.1"/>
    <property type="molecule type" value="Genomic_DNA"/>
</dbReference>
<organism evidence="1 2">
    <name type="scientific">Phascolomyces articulosus</name>
    <dbReference type="NCBI Taxonomy" id="60185"/>
    <lineage>
        <taxon>Eukaryota</taxon>
        <taxon>Fungi</taxon>
        <taxon>Fungi incertae sedis</taxon>
        <taxon>Mucoromycota</taxon>
        <taxon>Mucoromycotina</taxon>
        <taxon>Mucoromycetes</taxon>
        <taxon>Mucorales</taxon>
        <taxon>Lichtheimiaceae</taxon>
        <taxon>Phascolomyces</taxon>
    </lineage>
</organism>
<protein>
    <recommendedName>
        <fullName evidence="3">F-box domain-containing protein</fullName>
    </recommendedName>
</protein>
<proteinExistence type="predicted"/>
<accession>A0AAD5P982</accession>
<dbReference type="Gene3D" id="1.20.1280.50">
    <property type="match status" value="1"/>
</dbReference>
<dbReference type="SUPFAM" id="SSF81383">
    <property type="entry name" value="F-box domain"/>
    <property type="match status" value="1"/>
</dbReference>
<evidence type="ECO:0000313" key="2">
    <source>
        <dbReference type="Proteomes" id="UP001209540"/>
    </source>
</evidence>
<dbReference type="InterPro" id="IPR036047">
    <property type="entry name" value="F-box-like_dom_sf"/>
</dbReference>